<keyword evidence="1" id="KW-1133">Transmembrane helix</keyword>
<feature type="transmembrane region" description="Helical" evidence="1">
    <location>
        <begin position="1718"/>
        <end position="1741"/>
    </location>
</feature>
<dbReference type="Proteomes" id="UP000033188">
    <property type="component" value="Chromosome 3"/>
</dbReference>
<dbReference type="EMBL" id="LK391709">
    <property type="protein sequence ID" value="CDR96101.1"/>
    <property type="molecule type" value="Genomic_DNA"/>
</dbReference>
<dbReference type="VEuPathDB" id="PiroplasmaDB:BBBOND_0300060"/>
<protein>
    <recommendedName>
        <fullName evidence="4">C3H1-type domain-containing protein</fullName>
    </recommendedName>
</protein>
<evidence type="ECO:0000313" key="2">
    <source>
        <dbReference type="EMBL" id="CDR96101.1"/>
    </source>
</evidence>
<dbReference type="GeneID" id="24564642"/>
<gene>
    <name evidence="2" type="ORF">BBBOND_0300060</name>
</gene>
<accession>A0A061D5V7</accession>
<organism evidence="2 3">
    <name type="scientific">Babesia bigemina</name>
    <dbReference type="NCBI Taxonomy" id="5866"/>
    <lineage>
        <taxon>Eukaryota</taxon>
        <taxon>Sar</taxon>
        <taxon>Alveolata</taxon>
        <taxon>Apicomplexa</taxon>
        <taxon>Aconoidasida</taxon>
        <taxon>Piroplasmida</taxon>
        <taxon>Babesiidae</taxon>
        <taxon>Babesia</taxon>
    </lineage>
</organism>
<evidence type="ECO:0000256" key="1">
    <source>
        <dbReference type="SAM" id="Phobius"/>
    </source>
</evidence>
<keyword evidence="3" id="KW-1185">Reference proteome</keyword>
<evidence type="ECO:0008006" key="4">
    <source>
        <dbReference type="Google" id="ProtNLM"/>
    </source>
</evidence>
<dbReference type="KEGG" id="bbig:BBBOND_0300060"/>
<keyword evidence="1" id="KW-0812">Transmembrane</keyword>
<evidence type="ECO:0000313" key="3">
    <source>
        <dbReference type="Proteomes" id="UP000033188"/>
    </source>
</evidence>
<keyword evidence="1" id="KW-0472">Membrane</keyword>
<sequence>MKFDKILNLKITLNNNPTNILNNLCTGLETFLGFNSASKGYDGSGIVYSDLDRLCDGVMGFLFSIITDVKDDKNLTKYNNNIDTMLEKIKLAQYNRKNFDSSIREVSQGIKAWVRGVEERNESITKPLANLEKTLHGHASVEMDDNPITDQLSTWQGFSSIYLQEVEKSEIALDEIDDELRNEIAPKIELIKQVVDNFWNSVNDLGVYDSVKKLKDKFGAIPKIVNMEIGTQIQEVNNTLNDKFEKMFRDIHNLTQNKKSHINSIRKAVQSAKQLADTLVDDSTNVFDKKYKANISDRFNEIKAKIEKFCKVNGDGQPTLFSEFYKVRTKVEGLETDVRHGLGELKQEINGLTKDMNDSNLIVKEALQQLETDREPLYRLTFNGANSIVTLTKGLEGKFQKVIQQDLKSSISEVDNAIRKLGATFGVGVGGDKKLRSILEHLRTQIGTIKGSDYEDKGCSAIVARVKSYAAKFTKSKFGEKVLDGWIGDILKEDSVVKTRIEEYIKDNNGTNNRGMNGVGTNRFTNPLIKADELHNPLKTEIKTVLNSEVIQKATENFNDAQDSVEKNLNGLHGVCTAFATELGKVIDGKDAEIARQVDNQVRDNSKGVTEQSDLKTAVKYILQRLVSRANKFASDIGNLIKECEFSNVDAPSNTAVDLYKKLYDAMNAGVDGKLSEMRSKIRDLDNIFTKGVKNELQTETNNIERVLNNFNSNVKERIKDAAEKAIEQAVGKFGSNGIMNLEQLMGQFHQSERALQSSVKQIENQLNILKTFPSAVDSKRKNAEEIMKTLKTEVREISAKIEAIDPILIKAENVLGTAIQTLERSLEDTRKYTTLVLPLLQQNLQQHVTNSFNEMEEYVQEMFNAQRKAEFQSLKKSVDIQIPQIKSIIQSDMEKGLKGLMKNLKGPFAQLLNSGAHLSSYTKRVKEFFANLLEDLTRQSDVVKYHSPLLTPLSSALSALLSAMHDQRHFSADVSLRLAELQAALTTLTPTAFAEASPLLNVVKRGVRAFHGELAKQYVSRYSGKQITWVKDVGKPPKSEPTEEALKCGKVFFSCLQRLFDGLHELWQNCANKAAWEHKTISLTETAQHGNTITNPLGSFFKRSGYTVCSGPNKHNGELRNTVECRGGHIHQKLDASIRGIDSKTYKLVTKEDEEKEDKDSIQNHGLLKKLFDHLHDYYTVRHLPHFAARKYPCSVFDMLKWLCGLTSSTVYNDLTLNGFDVLFEKDEKETEAVTDFVVVEAKPPSLSAYPYDITSRILSGELAEVCHYSQDVLTCLLGNGHADGIYACEFNTNYDGFMYPGNMDTLLCMLREIVNRVYLQLHFLFQQCQYGTSLSGWLECEYGRDVGGSSWQCNTNQCADQKCKQIADQKRNQNCKLHPKCGVKSPLQSFLEDGLQGFLPHQIKYEKGKLECNVKSHAGIQCITPMGFADISHVASLTQTGHRIADVLAGFCGNQMSPLAKMCSLLNCAILSAPKTLGEMFAFYYGFLDGYYDGNTKRMKHRELPYAEAVKDANFKNDNNRLDITSMFKSSSHESVPASTHTNGDLFSLVGCNPKQNPIFPCGPYLQSLSLSIHCMFSENHADKYLSWIVYLTETFYDLLKKLFEDCKKHCGGDRPKCRVAKCASTCSVTTKTATPSHADSCDSIANCKATLPTLCRYGFTIGNLSKLSGMDVTSRKRTCNDFCKILGNAVMEGNTLHTLAHKIIPEFLFKIREPFIWLNVALWSLSLFYLFCVMVGRLDVLHIKSHLRSPSSHRITAQSLLAAAQVGRLAKISYLQP</sequence>
<reference evidence="3" key="1">
    <citation type="journal article" date="2014" name="Nucleic Acids Res.">
        <title>The evolutionary dynamics of variant antigen genes in Babesia reveal a history of genomic innovation underlying host-parasite interaction.</title>
        <authorList>
            <person name="Jackson A.P."/>
            <person name="Otto T.D."/>
            <person name="Darby A."/>
            <person name="Ramaprasad A."/>
            <person name="Xia D."/>
            <person name="Echaide I.E."/>
            <person name="Farber M."/>
            <person name="Gahlot S."/>
            <person name="Gamble J."/>
            <person name="Gupta D."/>
            <person name="Gupta Y."/>
            <person name="Jackson L."/>
            <person name="Malandrin L."/>
            <person name="Malas T.B."/>
            <person name="Moussa E."/>
            <person name="Nair M."/>
            <person name="Reid A.J."/>
            <person name="Sanders M."/>
            <person name="Sharma J."/>
            <person name="Tracey A."/>
            <person name="Quail M.A."/>
            <person name="Weir W."/>
            <person name="Wastling J.M."/>
            <person name="Hall N."/>
            <person name="Willadsen P."/>
            <person name="Lingelbach K."/>
            <person name="Shiels B."/>
            <person name="Tait A."/>
            <person name="Berriman M."/>
            <person name="Allred D.R."/>
            <person name="Pain A."/>
        </authorList>
    </citation>
    <scope>NUCLEOTIDE SEQUENCE [LARGE SCALE GENOMIC DNA]</scope>
    <source>
        <strain evidence="3">Bond</strain>
    </source>
</reference>
<proteinExistence type="predicted"/>
<name>A0A061D5V7_BABBI</name>
<dbReference type="RefSeq" id="XP_012768287.1">
    <property type="nucleotide sequence ID" value="XM_012912833.1"/>
</dbReference>